<evidence type="ECO:0000259" key="4">
    <source>
        <dbReference type="PROSITE" id="PS50070"/>
    </source>
</evidence>
<keyword evidence="1 3" id="KW-0420">Kringle</keyword>
<dbReference type="PRINTS" id="PR00018">
    <property type="entry name" value="KRINGLE"/>
</dbReference>
<reference evidence="5" key="2">
    <citation type="submission" date="2025-09" db="UniProtKB">
        <authorList>
            <consortium name="Ensembl"/>
        </authorList>
    </citation>
    <scope>IDENTIFICATION</scope>
</reference>
<evidence type="ECO:0000256" key="1">
    <source>
        <dbReference type="ARBA" id="ARBA00022572"/>
    </source>
</evidence>
<dbReference type="InterPro" id="IPR000001">
    <property type="entry name" value="Kringle"/>
</dbReference>
<dbReference type="FunFam" id="2.40.20.10:FF:000016">
    <property type="entry name" value="Coagulation factor XII"/>
    <property type="match status" value="1"/>
</dbReference>
<dbReference type="Gene3D" id="2.40.20.10">
    <property type="entry name" value="Plasminogen Kringle 4"/>
    <property type="match status" value="1"/>
</dbReference>
<dbReference type="Proteomes" id="UP000261620">
    <property type="component" value="Unplaced"/>
</dbReference>
<dbReference type="GO" id="GO:0004175">
    <property type="term" value="F:endopeptidase activity"/>
    <property type="evidence" value="ECO:0007669"/>
    <property type="project" value="TreeGrafter"/>
</dbReference>
<keyword evidence="6" id="KW-1185">Reference proteome</keyword>
<dbReference type="CDD" id="cd00108">
    <property type="entry name" value="KR"/>
    <property type="match status" value="1"/>
</dbReference>
<dbReference type="GO" id="GO:0005615">
    <property type="term" value="C:extracellular space"/>
    <property type="evidence" value="ECO:0007669"/>
    <property type="project" value="TreeGrafter"/>
</dbReference>
<dbReference type="Ensembl" id="ENSMMOT00000016597.1">
    <property type="protein sequence ID" value="ENSMMOP00000016323.1"/>
    <property type="gene ID" value="ENSMMOG00000012460.1"/>
</dbReference>
<dbReference type="InterPro" id="IPR013806">
    <property type="entry name" value="Kringle-like"/>
</dbReference>
<dbReference type="Pfam" id="PF00051">
    <property type="entry name" value="Kringle"/>
    <property type="match status" value="1"/>
</dbReference>
<dbReference type="GO" id="GO:0006508">
    <property type="term" value="P:proteolysis"/>
    <property type="evidence" value="ECO:0007669"/>
    <property type="project" value="TreeGrafter"/>
</dbReference>
<dbReference type="PROSITE" id="PS50070">
    <property type="entry name" value="KRINGLE_2"/>
    <property type="match status" value="1"/>
</dbReference>
<reference evidence="5" key="1">
    <citation type="submission" date="2025-08" db="UniProtKB">
        <authorList>
            <consortium name="Ensembl"/>
        </authorList>
    </citation>
    <scope>IDENTIFICATION</scope>
</reference>
<dbReference type="SMART" id="SM00130">
    <property type="entry name" value="KR"/>
    <property type="match status" value="1"/>
</dbReference>
<feature type="domain" description="Kringle" evidence="4">
    <location>
        <begin position="7"/>
        <end position="91"/>
    </location>
</feature>
<dbReference type="PANTHER" id="PTHR24261">
    <property type="entry name" value="PLASMINOGEN-RELATED"/>
    <property type="match status" value="1"/>
</dbReference>
<dbReference type="GO" id="GO:0005102">
    <property type="term" value="F:signaling receptor binding"/>
    <property type="evidence" value="ECO:0007669"/>
    <property type="project" value="TreeGrafter"/>
</dbReference>
<dbReference type="PANTHER" id="PTHR24261:SF13">
    <property type="entry name" value="PLASMINOGEN"/>
    <property type="match status" value="1"/>
</dbReference>
<accession>A0A3Q3WMP5</accession>
<dbReference type="InterPro" id="IPR050759">
    <property type="entry name" value="Serine_protease_kringle"/>
</dbReference>
<organism evidence="5 6">
    <name type="scientific">Mola mola</name>
    <name type="common">Ocean sunfish</name>
    <name type="synonym">Tetraodon mola</name>
    <dbReference type="NCBI Taxonomy" id="94237"/>
    <lineage>
        <taxon>Eukaryota</taxon>
        <taxon>Metazoa</taxon>
        <taxon>Chordata</taxon>
        <taxon>Craniata</taxon>
        <taxon>Vertebrata</taxon>
        <taxon>Euteleostomi</taxon>
        <taxon>Actinopterygii</taxon>
        <taxon>Neopterygii</taxon>
        <taxon>Teleostei</taxon>
        <taxon>Neoteleostei</taxon>
        <taxon>Acanthomorphata</taxon>
        <taxon>Eupercaria</taxon>
        <taxon>Tetraodontiformes</taxon>
        <taxon>Molidae</taxon>
        <taxon>Mola</taxon>
    </lineage>
</organism>
<evidence type="ECO:0000313" key="6">
    <source>
        <dbReference type="Proteomes" id="UP000261620"/>
    </source>
</evidence>
<protein>
    <recommendedName>
        <fullName evidence="4">Kringle domain-containing protein</fullName>
    </recommendedName>
</protein>
<evidence type="ECO:0000256" key="2">
    <source>
        <dbReference type="ARBA" id="ARBA00023157"/>
    </source>
</evidence>
<dbReference type="OMA" id="GHAYCRC"/>
<dbReference type="SUPFAM" id="SSF57440">
    <property type="entry name" value="Kringle-like"/>
    <property type="match status" value="1"/>
</dbReference>
<comment type="caution">
    <text evidence="3">Lacks conserved residue(s) required for the propagation of feature annotation.</text>
</comment>
<sequence length="105" mass="11674">MCSLETECYNSRGTDYRGLVGTTVSGARCLPWNSDLLYDELHVGTVVASPLRGLGGHAYCRCVNPDGDKMPWCYTLSDGAISWEYCGVPSCRMPMCEYMCQRRGE</sequence>
<dbReference type="STRING" id="94237.ENSMMOP00000016323"/>
<evidence type="ECO:0000313" key="5">
    <source>
        <dbReference type="Ensembl" id="ENSMMOP00000016323.1"/>
    </source>
</evidence>
<proteinExistence type="predicted"/>
<name>A0A3Q3WMP5_MOLML</name>
<dbReference type="InterPro" id="IPR038178">
    <property type="entry name" value="Kringle_sf"/>
</dbReference>
<dbReference type="AlphaFoldDB" id="A0A3Q3WMP5"/>
<keyword evidence="2" id="KW-1015">Disulfide bond</keyword>
<evidence type="ECO:0000256" key="3">
    <source>
        <dbReference type="PROSITE-ProRule" id="PRU00121"/>
    </source>
</evidence>